<name>A0A8T0G731_CERPU</name>
<gene>
    <name evidence="1" type="ORF">KC19_12G122900</name>
</gene>
<dbReference type="EMBL" id="CM026433">
    <property type="protein sequence ID" value="KAG0554830.1"/>
    <property type="molecule type" value="Genomic_DNA"/>
</dbReference>
<evidence type="ECO:0000313" key="2">
    <source>
        <dbReference type="Proteomes" id="UP000822688"/>
    </source>
</evidence>
<accession>A0A8T0G731</accession>
<protein>
    <submittedName>
        <fullName evidence="1">Uncharacterized protein</fullName>
    </submittedName>
</protein>
<organism evidence="1 2">
    <name type="scientific">Ceratodon purpureus</name>
    <name type="common">Fire moss</name>
    <name type="synonym">Dicranum purpureum</name>
    <dbReference type="NCBI Taxonomy" id="3225"/>
    <lineage>
        <taxon>Eukaryota</taxon>
        <taxon>Viridiplantae</taxon>
        <taxon>Streptophyta</taxon>
        <taxon>Embryophyta</taxon>
        <taxon>Bryophyta</taxon>
        <taxon>Bryophytina</taxon>
        <taxon>Bryopsida</taxon>
        <taxon>Dicranidae</taxon>
        <taxon>Pseudoditrichales</taxon>
        <taxon>Ditrichaceae</taxon>
        <taxon>Ceratodon</taxon>
    </lineage>
</organism>
<dbReference type="Proteomes" id="UP000822688">
    <property type="component" value="Chromosome 12"/>
</dbReference>
<dbReference type="AlphaFoldDB" id="A0A8T0G731"/>
<proteinExistence type="predicted"/>
<sequence length="57" mass="6421">MWSSWMSLAHHSTPTHGKMKTYTLTHSLTDRHSHMTYDASCSDARLSLGDVKCELGL</sequence>
<reference evidence="1" key="1">
    <citation type="submission" date="2020-06" db="EMBL/GenBank/DDBJ databases">
        <title>WGS assembly of Ceratodon purpureus strain R40.</title>
        <authorList>
            <person name="Carey S.B."/>
            <person name="Jenkins J."/>
            <person name="Shu S."/>
            <person name="Lovell J.T."/>
            <person name="Sreedasyam A."/>
            <person name="Maumus F."/>
            <person name="Tiley G.P."/>
            <person name="Fernandez-Pozo N."/>
            <person name="Barry K."/>
            <person name="Chen C."/>
            <person name="Wang M."/>
            <person name="Lipzen A."/>
            <person name="Daum C."/>
            <person name="Saski C.A."/>
            <person name="Payton A.C."/>
            <person name="Mcbreen J.C."/>
            <person name="Conrad R.E."/>
            <person name="Kollar L.M."/>
            <person name="Olsson S."/>
            <person name="Huttunen S."/>
            <person name="Landis J.B."/>
            <person name="Wickett N.J."/>
            <person name="Johnson M.G."/>
            <person name="Rensing S.A."/>
            <person name="Grimwood J."/>
            <person name="Schmutz J."/>
            <person name="Mcdaniel S.F."/>
        </authorList>
    </citation>
    <scope>NUCLEOTIDE SEQUENCE</scope>
    <source>
        <strain evidence="1">R40</strain>
    </source>
</reference>
<evidence type="ECO:0000313" key="1">
    <source>
        <dbReference type="EMBL" id="KAG0554830.1"/>
    </source>
</evidence>
<keyword evidence="2" id="KW-1185">Reference proteome</keyword>
<comment type="caution">
    <text evidence="1">The sequence shown here is derived from an EMBL/GenBank/DDBJ whole genome shotgun (WGS) entry which is preliminary data.</text>
</comment>